<dbReference type="Pfam" id="PF00496">
    <property type="entry name" value="SBP_bac_5"/>
    <property type="match status" value="1"/>
</dbReference>
<feature type="region of interest" description="Disordered" evidence="3">
    <location>
        <begin position="48"/>
        <end position="81"/>
    </location>
</feature>
<dbReference type="AlphaFoldDB" id="D1C9Y7"/>
<evidence type="ECO:0000256" key="2">
    <source>
        <dbReference type="ARBA" id="ARBA00022729"/>
    </source>
</evidence>
<dbReference type="SUPFAM" id="SSF53850">
    <property type="entry name" value="Periplasmic binding protein-like II"/>
    <property type="match status" value="1"/>
</dbReference>
<dbReference type="Gene3D" id="3.10.105.10">
    <property type="entry name" value="Dipeptide-binding Protein, Domain 3"/>
    <property type="match status" value="1"/>
</dbReference>
<dbReference type="GO" id="GO:0043190">
    <property type="term" value="C:ATP-binding cassette (ABC) transporter complex"/>
    <property type="evidence" value="ECO:0007669"/>
    <property type="project" value="InterPro"/>
</dbReference>
<proteinExistence type="inferred from homology"/>
<dbReference type="InParanoid" id="D1C9Y7"/>
<dbReference type="Proteomes" id="UP000002027">
    <property type="component" value="Chromosome 2"/>
</dbReference>
<dbReference type="eggNOG" id="COG0747">
    <property type="taxonomic scope" value="Bacteria"/>
</dbReference>
<dbReference type="InterPro" id="IPR039424">
    <property type="entry name" value="SBP_5"/>
</dbReference>
<dbReference type="InterPro" id="IPR000914">
    <property type="entry name" value="SBP_5_dom"/>
</dbReference>
<reference evidence="6" key="1">
    <citation type="submission" date="2009-11" db="EMBL/GenBank/DDBJ databases">
        <title>The complete chromosome 2 of Sphaerobacter thermophilus DSM 20745.</title>
        <authorList>
            <person name="Lucas S."/>
            <person name="Copeland A."/>
            <person name="Lapidus A."/>
            <person name="Glavina del Rio T."/>
            <person name="Dalin E."/>
            <person name="Tice H."/>
            <person name="Bruce D."/>
            <person name="Goodwin L."/>
            <person name="Pitluck S."/>
            <person name="Kyrpides N."/>
            <person name="Mavromatis K."/>
            <person name="Ivanova N."/>
            <person name="Mikhailova N."/>
            <person name="LaButti K.M."/>
            <person name="Clum A."/>
            <person name="Sun H.I."/>
            <person name="Brettin T."/>
            <person name="Detter J.C."/>
            <person name="Han C."/>
            <person name="Larimer F."/>
            <person name="Land M."/>
            <person name="Hauser L."/>
            <person name="Markowitz V."/>
            <person name="Cheng J.F."/>
            <person name="Hugenholtz P."/>
            <person name="Woyke T."/>
            <person name="Wu D."/>
            <person name="Steenblock K."/>
            <person name="Schneider S."/>
            <person name="Pukall R."/>
            <person name="Goeker M."/>
            <person name="Klenk H.P."/>
            <person name="Eisen J.A."/>
        </authorList>
    </citation>
    <scope>NUCLEOTIDE SEQUENCE [LARGE SCALE GENOMIC DNA]</scope>
    <source>
        <strain evidence="6">ATCC 49802 / DSM 20745 / S 6022</strain>
    </source>
</reference>
<dbReference type="PANTHER" id="PTHR30290">
    <property type="entry name" value="PERIPLASMIC BINDING COMPONENT OF ABC TRANSPORTER"/>
    <property type="match status" value="1"/>
</dbReference>
<name>D1C9Y7_SPHTD</name>
<organism evidence="5 6">
    <name type="scientific">Sphaerobacter thermophilus (strain ATCC 49802 / DSM 20745 / KCCM 41009 / NCIMB 13125 / S 6022)</name>
    <dbReference type="NCBI Taxonomy" id="479434"/>
    <lineage>
        <taxon>Bacteria</taxon>
        <taxon>Pseudomonadati</taxon>
        <taxon>Thermomicrobiota</taxon>
        <taxon>Thermomicrobia</taxon>
        <taxon>Sphaerobacterales</taxon>
        <taxon>Sphaerobacterineae</taxon>
        <taxon>Sphaerobacteraceae</taxon>
        <taxon>Sphaerobacter</taxon>
    </lineage>
</organism>
<feature type="domain" description="Solute-binding protein family 5" evidence="4">
    <location>
        <begin position="125"/>
        <end position="472"/>
    </location>
</feature>
<evidence type="ECO:0000313" key="6">
    <source>
        <dbReference type="Proteomes" id="UP000002027"/>
    </source>
</evidence>
<accession>D1C9Y7</accession>
<dbReference type="Gene3D" id="3.40.190.10">
    <property type="entry name" value="Periplasmic binding protein-like II"/>
    <property type="match status" value="1"/>
</dbReference>
<dbReference type="GO" id="GO:0030288">
    <property type="term" value="C:outer membrane-bounded periplasmic space"/>
    <property type="evidence" value="ECO:0007669"/>
    <property type="project" value="UniProtKB-ARBA"/>
</dbReference>
<keyword evidence="6" id="KW-1185">Reference proteome</keyword>
<evidence type="ECO:0000259" key="4">
    <source>
        <dbReference type="Pfam" id="PF00496"/>
    </source>
</evidence>
<evidence type="ECO:0000256" key="3">
    <source>
        <dbReference type="SAM" id="MobiDB-lite"/>
    </source>
</evidence>
<feature type="compositionally biased region" description="Gly residues" evidence="3">
    <location>
        <begin position="53"/>
        <end position="63"/>
    </location>
</feature>
<dbReference type="Gene3D" id="3.90.76.10">
    <property type="entry name" value="Dipeptide-binding Protein, Domain 1"/>
    <property type="match status" value="1"/>
</dbReference>
<gene>
    <name evidence="5" type="ordered locus">Sthe_3230</name>
</gene>
<dbReference type="GO" id="GO:0015833">
    <property type="term" value="P:peptide transport"/>
    <property type="evidence" value="ECO:0007669"/>
    <property type="project" value="TreeGrafter"/>
</dbReference>
<sequence length="564" mass="63378">MTPQYDPEREKLRQMLHRTVDRRMLMRGTAAALGAGALARFLAACGGGEEEPGGGGDSTGGGAAQTPATTESPAAGEGKPGGTLRVAIIGEPPAFDPTFTTATITQNTTAHVFETLWAQDNEFSPQPLLLESADIQEEGKVFVLNLRQGVKFHNGEEMKADDVIASLERYAKLSGRGRTLFERVEGLDKVDDYTVRLAFNAPTGIAPVFLQMPDAIIIPKSIADAAPDSEMGEFIGTGPYMVKERLPDRYISLVRFEDYAKRDEPPNYFAGGKTAYFDEIRFIPVSEQAVRSDGLITDEFDFAEDLSKDNFEALEAEPSVELQITLPYYFYGAHFNKSEESMMSNRDLRMALLTAIDMEPVARAGFGDERFWRLGPEISAPESAWYTDAGKQYYDLKDPDKAREMLQAAGYDGTPIRWIATKEYSYNYNMGLVLKDQMEKAGAVIDFQVMDWATLVSQRSQKDAWDIFITGHPSYNHPILQVFLPETWPGWWVNSRKDELMTLIIEETDPAKQLEYIAELQELWWSEACMIKVCEGATLRGYRSRLKGYNNPTDWHFFNAWFEE</sequence>
<dbReference type="InterPro" id="IPR030678">
    <property type="entry name" value="Peptide/Ni-bd"/>
</dbReference>
<dbReference type="PANTHER" id="PTHR30290:SF38">
    <property type="entry name" value="D,D-DIPEPTIDE-BINDING PERIPLASMIC PROTEIN DDPA-RELATED"/>
    <property type="match status" value="1"/>
</dbReference>
<protein>
    <submittedName>
        <fullName evidence="5">Extracellular solute-binding protein family 5</fullName>
    </submittedName>
</protein>
<dbReference type="CDD" id="cd08502">
    <property type="entry name" value="PBP2_NikA_DppA_OppA_like_16"/>
    <property type="match status" value="1"/>
</dbReference>
<dbReference type="STRING" id="479434.Sthe_3230"/>
<dbReference type="EMBL" id="CP001824">
    <property type="protein sequence ID" value="ACZ40630.1"/>
    <property type="molecule type" value="Genomic_DNA"/>
</dbReference>
<dbReference type="GO" id="GO:1904680">
    <property type="term" value="F:peptide transmembrane transporter activity"/>
    <property type="evidence" value="ECO:0007669"/>
    <property type="project" value="TreeGrafter"/>
</dbReference>
<comment type="similarity">
    <text evidence="1">Belongs to the bacterial solute-binding protein 5 family.</text>
</comment>
<reference evidence="5 6" key="2">
    <citation type="journal article" date="2010" name="Stand. Genomic Sci.">
        <title>Complete genome sequence of Desulfohalobium retbaense type strain (HR(100)).</title>
        <authorList>
            <person name="Spring S."/>
            <person name="Nolan M."/>
            <person name="Lapidus A."/>
            <person name="Glavina Del Rio T."/>
            <person name="Copeland A."/>
            <person name="Tice H."/>
            <person name="Cheng J.F."/>
            <person name="Lucas S."/>
            <person name="Land M."/>
            <person name="Chen F."/>
            <person name="Bruce D."/>
            <person name="Goodwin L."/>
            <person name="Pitluck S."/>
            <person name="Ivanova N."/>
            <person name="Mavromatis K."/>
            <person name="Mikhailova N."/>
            <person name="Pati A."/>
            <person name="Chen A."/>
            <person name="Palaniappan K."/>
            <person name="Hauser L."/>
            <person name="Chang Y.J."/>
            <person name="Jeffries C.D."/>
            <person name="Munk C."/>
            <person name="Kiss H."/>
            <person name="Chain P."/>
            <person name="Han C."/>
            <person name="Brettin T."/>
            <person name="Detter J.C."/>
            <person name="Schuler E."/>
            <person name="Goker M."/>
            <person name="Rohde M."/>
            <person name="Bristow J."/>
            <person name="Eisen J.A."/>
            <person name="Markowitz V."/>
            <person name="Hugenholtz P."/>
            <person name="Kyrpides N.C."/>
            <person name="Klenk H.P."/>
        </authorList>
    </citation>
    <scope>NUCLEOTIDE SEQUENCE [LARGE SCALE GENOMIC DNA]</scope>
    <source>
        <strain evidence="6">ATCC 49802 / DSM 20745 / S 6022</strain>
    </source>
</reference>
<dbReference type="PIRSF" id="PIRSF002741">
    <property type="entry name" value="MppA"/>
    <property type="match status" value="1"/>
</dbReference>
<keyword evidence="2" id="KW-0732">Signal</keyword>
<evidence type="ECO:0000313" key="5">
    <source>
        <dbReference type="EMBL" id="ACZ40630.1"/>
    </source>
</evidence>
<evidence type="ECO:0000256" key="1">
    <source>
        <dbReference type="ARBA" id="ARBA00005695"/>
    </source>
</evidence>
<dbReference type="KEGG" id="sti:Sthe_3230"/>
<dbReference type="RefSeq" id="WP_012873665.1">
    <property type="nucleotide sequence ID" value="NC_013524.1"/>
</dbReference>
<dbReference type="HOGENOM" id="CLU_017028_7_1_0"/>